<proteinExistence type="predicted"/>
<evidence type="ECO:0000313" key="2">
    <source>
        <dbReference type="Proteomes" id="UP000256763"/>
    </source>
</evidence>
<sequence>MPHDAQTWILVTPQGRRPVYGDLEPLARGGEGAIYRLPETPPLVAKRYHEPNAEKQAKVQAMLADPPHLPPLERRGRQYPRITWPIGTLESMDGAFLGYAMPQLDVDNTVPLEYLLSARGRRATGLPEDYRFRVKVAYQLAHLVAELHAHGH</sequence>
<dbReference type="EMBL" id="NFZW01000048">
    <property type="protein sequence ID" value="RFA31569.1"/>
    <property type="molecule type" value="Genomic_DNA"/>
</dbReference>
<accession>A0A3E0WGC3</accession>
<gene>
    <name evidence="1" type="ORF">CAL65_22260</name>
</gene>
<name>A0A3E0WGC3_9GAMM</name>
<organism evidence="1 2">
    <name type="scientific">Alkalilimnicola ehrlichii</name>
    <dbReference type="NCBI Taxonomy" id="351052"/>
    <lineage>
        <taxon>Bacteria</taxon>
        <taxon>Pseudomonadati</taxon>
        <taxon>Pseudomonadota</taxon>
        <taxon>Gammaproteobacteria</taxon>
        <taxon>Chromatiales</taxon>
        <taxon>Ectothiorhodospiraceae</taxon>
        <taxon>Alkalilimnicola</taxon>
    </lineage>
</organism>
<dbReference type="Proteomes" id="UP000256763">
    <property type="component" value="Unassembled WGS sequence"/>
</dbReference>
<evidence type="ECO:0000313" key="1">
    <source>
        <dbReference type="EMBL" id="RFA31569.1"/>
    </source>
</evidence>
<feature type="non-terminal residue" evidence="1">
    <location>
        <position position="152"/>
    </location>
</feature>
<protein>
    <recommendedName>
        <fullName evidence="3">Protein kinase domain-containing protein</fullName>
    </recommendedName>
</protein>
<dbReference type="RefSeq" id="WP_220359465.1">
    <property type="nucleotide sequence ID" value="NZ_NFZW01000048.1"/>
</dbReference>
<evidence type="ECO:0008006" key="3">
    <source>
        <dbReference type="Google" id="ProtNLM"/>
    </source>
</evidence>
<keyword evidence="2" id="KW-1185">Reference proteome</keyword>
<reference evidence="2" key="1">
    <citation type="submission" date="2017-05" db="EMBL/GenBank/DDBJ databases">
        <authorList>
            <person name="Sharma S."/>
            <person name="Sidhu C."/>
            <person name="Pinnaka A.K."/>
        </authorList>
    </citation>
    <scope>NUCLEOTIDE SEQUENCE [LARGE SCALE GENOMIC DNA]</scope>
    <source>
        <strain evidence="2">AK93</strain>
    </source>
</reference>
<dbReference type="AlphaFoldDB" id="A0A3E0WGC3"/>
<comment type="caution">
    <text evidence="1">The sequence shown here is derived from an EMBL/GenBank/DDBJ whole genome shotgun (WGS) entry which is preliminary data.</text>
</comment>